<dbReference type="GO" id="GO:0005689">
    <property type="term" value="C:U12-type spliceosomal complex"/>
    <property type="evidence" value="ECO:0007669"/>
    <property type="project" value="TreeGrafter"/>
</dbReference>
<dbReference type="Proteomes" id="UP000253551">
    <property type="component" value="Unassembled WGS sequence"/>
</dbReference>
<dbReference type="EMBL" id="PJQM01002436">
    <property type="protein sequence ID" value="RCH95387.1"/>
    <property type="molecule type" value="Genomic_DNA"/>
</dbReference>
<keyword evidence="6" id="KW-1185">Reference proteome</keyword>
<dbReference type="Gene3D" id="3.30.70.330">
    <property type="match status" value="1"/>
</dbReference>
<protein>
    <recommendedName>
        <fullName evidence="4">RRM domain-containing protein</fullName>
    </recommendedName>
</protein>
<dbReference type="AlphaFoldDB" id="A0A367JZR2"/>
<evidence type="ECO:0000256" key="1">
    <source>
        <dbReference type="ARBA" id="ARBA00022884"/>
    </source>
</evidence>
<organism evidence="5 6">
    <name type="scientific">Rhizopus stolonifer</name>
    <name type="common">Rhizopus nigricans</name>
    <dbReference type="NCBI Taxonomy" id="4846"/>
    <lineage>
        <taxon>Eukaryota</taxon>
        <taxon>Fungi</taxon>
        <taxon>Fungi incertae sedis</taxon>
        <taxon>Mucoromycota</taxon>
        <taxon>Mucoromycotina</taxon>
        <taxon>Mucoromycetes</taxon>
        <taxon>Mucorales</taxon>
        <taxon>Mucorineae</taxon>
        <taxon>Rhizopodaceae</taxon>
        <taxon>Rhizopus</taxon>
    </lineage>
</organism>
<reference evidence="5 6" key="1">
    <citation type="journal article" date="2018" name="G3 (Bethesda)">
        <title>Phylogenetic and Phylogenomic Definition of Rhizopus Species.</title>
        <authorList>
            <person name="Gryganskyi A.P."/>
            <person name="Golan J."/>
            <person name="Dolatabadi S."/>
            <person name="Mondo S."/>
            <person name="Robb S."/>
            <person name="Idnurm A."/>
            <person name="Muszewska A."/>
            <person name="Steczkiewicz K."/>
            <person name="Masonjones S."/>
            <person name="Liao H.L."/>
            <person name="Gajdeczka M.T."/>
            <person name="Anike F."/>
            <person name="Vuek A."/>
            <person name="Anishchenko I.M."/>
            <person name="Voigt K."/>
            <person name="de Hoog G.S."/>
            <person name="Smith M.E."/>
            <person name="Heitman J."/>
            <person name="Vilgalys R."/>
            <person name="Stajich J.E."/>
        </authorList>
    </citation>
    <scope>NUCLEOTIDE SEQUENCE [LARGE SCALE GENOMIC DNA]</scope>
    <source>
        <strain evidence="5 6">LSU 92-RS-03</strain>
    </source>
</reference>
<evidence type="ECO:0000256" key="2">
    <source>
        <dbReference type="PROSITE-ProRule" id="PRU00176"/>
    </source>
</evidence>
<gene>
    <name evidence="5" type="ORF">CU098_009162</name>
</gene>
<feature type="compositionally biased region" description="Acidic residues" evidence="3">
    <location>
        <begin position="150"/>
        <end position="159"/>
    </location>
</feature>
<dbReference type="InterPro" id="IPR035979">
    <property type="entry name" value="RBD_domain_sf"/>
</dbReference>
<dbReference type="OrthoDB" id="277802at2759"/>
<dbReference type="PANTHER" id="PTHR16105:SF0">
    <property type="entry name" value="RNA-BINDING REGION-CONTAINING PROTEIN 3"/>
    <property type="match status" value="1"/>
</dbReference>
<dbReference type="InterPro" id="IPR000504">
    <property type="entry name" value="RRM_dom"/>
</dbReference>
<dbReference type="STRING" id="4846.A0A367JZR2"/>
<dbReference type="GO" id="GO:0000398">
    <property type="term" value="P:mRNA splicing, via spliceosome"/>
    <property type="evidence" value="ECO:0007669"/>
    <property type="project" value="TreeGrafter"/>
</dbReference>
<dbReference type="GO" id="GO:0097157">
    <property type="term" value="F:pre-mRNA intronic binding"/>
    <property type="evidence" value="ECO:0007669"/>
    <property type="project" value="TreeGrafter"/>
</dbReference>
<dbReference type="Pfam" id="PF00076">
    <property type="entry name" value="RRM_1"/>
    <property type="match status" value="1"/>
</dbReference>
<dbReference type="InterPro" id="IPR045164">
    <property type="entry name" value="RBM41/RNPC3"/>
</dbReference>
<name>A0A367JZR2_RHIST</name>
<evidence type="ECO:0000259" key="4">
    <source>
        <dbReference type="PROSITE" id="PS50102"/>
    </source>
</evidence>
<sequence length="300" mass="34507">MQSHAMPGFVFIDFVDRNAAETAYKELSKIHFGLYFKPIQVEYARPDPHRQILLETQETETVTDQVAEPIAPLQDINYPANPHLRYQYPDPTPDIITNITYALASVPRLYTQVLHLMNKMNMPPPFGPVQKESQPTILKKRKLDTLLSSDESELEEQEEDTSKEQEERVKQARQLRIAAEKQRLALRKIKTIDPIQQIQIKCLATHDLAKHPVFKNYEAGPPSTRLYIKNLTPKTTEQELVQIYSVFCKDVKVNIMKYGKLKGQAFANFSDEKTAKIALENTNGYVLHDRPMAVHFSKSK</sequence>
<dbReference type="SUPFAM" id="SSF54928">
    <property type="entry name" value="RNA-binding domain, RBD"/>
    <property type="match status" value="2"/>
</dbReference>
<proteinExistence type="predicted"/>
<evidence type="ECO:0000313" key="6">
    <source>
        <dbReference type="Proteomes" id="UP000253551"/>
    </source>
</evidence>
<dbReference type="GO" id="GO:0030626">
    <property type="term" value="F:U12 snRNA binding"/>
    <property type="evidence" value="ECO:0007669"/>
    <property type="project" value="TreeGrafter"/>
</dbReference>
<evidence type="ECO:0000313" key="5">
    <source>
        <dbReference type="EMBL" id="RCH95387.1"/>
    </source>
</evidence>
<dbReference type="PANTHER" id="PTHR16105">
    <property type="entry name" value="RNA-BINDING REGION-CONTAINING PROTEIN 3"/>
    <property type="match status" value="1"/>
</dbReference>
<dbReference type="PROSITE" id="PS50102">
    <property type="entry name" value="RRM"/>
    <property type="match status" value="1"/>
</dbReference>
<keyword evidence="1 2" id="KW-0694">RNA-binding</keyword>
<dbReference type="SMART" id="SM00360">
    <property type="entry name" value="RRM"/>
    <property type="match status" value="1"/>
</dbReference>
<feature type="domain" description="RRM" evidence="4">
    <location>
        <begin position="224"/>
        <end position="299"/>
    </location>
</feature>
<comment type="caution">
    <text evidence="5">The sequence shown here is derived from an EMBL/GenBank/DDBJ whole genome shotgun (WGS) entry which is preliminary data.</text>
</comment>
<accession>A0A367JZR2</accession>
<feature type="region of interest" description="Disordered" evidence="3">
    <location>
        <begin position="144"/>
        <end position="167"/>
    </location>
</feature>
<evidence type="ECO:0000256" key="3">
    <source>
        <dbReference type="SAM" id="MobiDB-lite"/>
    </source>
</evidence>
<dbReference type="InterPro" id="IPR012677">
    <property type="entry name" value="Nucleotide-bd_a/b_plait_sf"/>
</dbReference>